<keyword evidence="5 7" id="KW-0472">Membrane</keyword>
<dbReference type="AlphaFoldDB" id="A0A318UFX9"/>
<evidence type="ECO:0000259" key="9">
    <source>
        <dbReference type="Pfam" id="PF07715"/>
    </source>
</evidence>
<evidence type="ECO:0000313" key="11">
    <source>
        <dbReference type="Proteomes" id="UP000248198"/>
    </source>
</evidence>
<dbReference type="NCBIfam" id="TIGR04056">
    <property type="entry name" value="OMP_RagA_SusC"/>
    <property type="match status" value="1"/>
</dbReference>
<reference evidence="10 11" key="1">
    <citation type="submission" date="2018-06" db="EMBL/GenBank/DDBJ databases">
        <title>Genomic Encyclopedia of Archaeal and Bacterial Type Strains, Phase II (KMG-II): from individual species to whole genera.</title>
        <authorList>
            <person name="Goeker M."/>
        </authorList>
    </citation>
    <scope>NUCLEOTIDE SEQUENCE [LARGE SCALE GENOMIC DNA]</scope>
    <source>
        <strain evidence="10 11">DSM 27372</strain>
    </source>
</reference>
<evidence type="ECO:0000256" key="8">
    <source>
        <dbReference type="SAM" id="SignalP"/>
    </source>
</evidence>
<dbReference type="SUPFAM" id="SSF49464">
    <property type="entry name" value="Carboxypeptidase regulatory domain-like"/>
    <property type="match status" value="1"/>
</dbReference>
<dbReference type="Gene3D" id="2.170.130.10">
    <property type="entry name" value="TonB-dependent receptor, plug domain"/>
    <property type="match status" value="1"/>
</dbReference>
<evidence type="ECO:0000256" key="6">
    <source>
        <dbReference type="ARBA" id="ARBA00023237"/>
    </source>
</evidence>
<dbReference type="InterPro" id="IPR012910">
    <property type="entry name" value="Plug_dom"/>
</dbReference>
<dbReference type="GO" id="GO:0009279">
    <property type="term" value="C:cell outer membrane"/>
    <property type="evidence" value="ECO:0007669"/>
    <property type="project" value="UniProtKB-SubCell"/>
</dbReference>
<sequence>MKILLSVFVFIIGFQTVTAQEKRVSGVVTQASDGIPLPGVSVFFKGSKKGTFTDVNGRYSLRVPQGENTLTFTFVGYESKEAEVKTEILNVKLSSSSKSLNEVLVVAYGTANKGTFTGSVSTLSAKDIEKSSVSSISRVLQGNVPGVQSVAPAGQPGSDASIRIRGIGSINASNEPLYVVDGIPYTGSINAINASDVQSISVLKDAAASALYGSRGANGVIIITTKQGNLNAKPVLTLNLVSGVSSRAVKDYDKVNSSQYFELTWEALRNKQLDLGKTAAVAAQYATDNVVNSLKVNPFGAANPNPVGLDGKLLPGLQPLWEDDWGKSVERTGFRQQANLSISGGGADSKYFVSGGYLNDKGFIIGSDFTSYNARLNYNSKINNWFEAGVNLGASSTSQNAPPQSDSQQGNYANFGRLVSSIYPVYVRNTDGSFQYDSNGQKIFDFGNYRPSAAATGNNLLGSSKLNKYNNKQDNLIFRANTQISLLPGLKIKSSINADYSNTNTFNYSNPLYGGSVSTNGSVSKGSNRTVAYTYNNFADYTLQFGKNRLNVLAGQEVYILNYSDVSGSKSNFGFLGVEQPAAASLITGFNGSADNYKLSSFLSKAEYEYDGRYFLTGSFRRDGSSRFSPSSRWGNFWSVGASWNISTEEFLKNTSWLNFLKLRASYGAQGNDNLGSYYQYQALYSIYNSLNNAGLISSTLPTPNLKWETNLNLNIGLDYAVLDNRIKGSFEYYIRRSKDLLFQLPLAPSQGFSSINSNTGSLRNNGFDVNLELVPVVNERFKWTFGINAGHYKNVITSLPVPSIIVANSSVIGPTKQLAVGRSVNEFYIREWAGVDQTTGLPLWYKNVYGTDAQGKQVITGRTTTSVFANADQYYQGSSLPVLTGGISNNFRYQQFELSFLLAYNLGGKILDYDQIMLESNGNAPGRPLSTDLLRRWTPQNTNTDVPRLSTDATNWNSTSTRFLYSATYARLKNVNFSYTLPQTFRDKLRLQNARVFLRGENLLTFYGHKGMDPEQAVDGVTFYRYPAQRTISIGLDVSF</sequence>
<keyword evidence="3 7" id="KW-1134">Transmembrane beta strand</keyword>
<feature type="domain" description="TonB-dependent receptor plug" evidence="9">
    <location>
        <begin position="116"/>
        <end position="220"/>
    </location>
</feature>
<feature type="chain" id="PRO_5016397742" evidence="8">
    <location>
        <begin position="20"/>
        <end position="1041"/>
    </location>
</feature>
<keyword evidence="8" id="KW-0732">Signal</keyword>
<evidence type="ECO:0000256" key="2">
    <source>
        <dbReference type="ARBA" id="ARBA00022448"/>
    </source>
</evidence>
<name>A0A318UFX9_9SPHI</name>
<gene>
    <name evidence="10" type="ORF">B0O44_103480</name>
</gene>
<dbReference type="PROSITE" id="PS52016">
    <property type="entry name" value="TONB_DEPENDENT_REC_3"/>
    <property type="match status" value="1"/>
</dbReference>
<evidence type="ECO:0000256" key="7">
    <source>
        <dbReference type="PROSITE-ProRule" id="PRU01360"/>
    </source>
</evidence>
<dbReference type="FunFam" id="2.170.130.10:FF:000003">
    <property type="entry name" value="SusC/RagA family TonB-linked outer membrane protein"/>
    <property type="match status" value="1"/>
</dbReference>
<dbReference type="InterPro" id="IPR036942">
    <property type="entry name" value="Beta-barrel_TonB_sf"/>
</dbReference>
<dbReference type="Gene3D" id="2.40.170.20">
    <property type="entry name" value="TonB-dependent receptor, beta-barrel domain"/>
    <property type="match status" value="1"/>
</dbReference>
<evidence type="ECO:0000256" key="3">
    <source>
        <dbReference type="ARBA" id="ARBA00022452"/>
    </source>
</evidence>
<dbReference type="InterPro" id="IPR008969">
    <property type="entry name" value="CarboxyPept-like_regulatory"/>
</dbReference>
<comment type="subcellular location">
    <subcellularLocation>
        <location evidence="1 7">Cell outer membrane</location>
        <topology evidence="1 7">Multi-pass membrane protein</topology>
    </subcellularLocation>
</comment>
<keyword evidence="11" id="KW-1185">Reference proteome</keyword>
<dbReference type="InterPro" id="IPR023996">
    <property type="entry name" value="TonB-dep_OMP_SusC/RagA"/>
</dbReference>
<evidence type="ECO:0000256" key="5">
    <source>
        <dbReference type="ARBA" id="ARBA00023136"/>
    </source>
</evidence>
<comment type="similarity">
    <text evidence="7">Belongs to the TonB-dependent receptor family.</text>
</comment>
<dbReference type="InterPro" id="IPR023997">
    <property type="entry name" value="TonB-dep_OMP_SusC/RagA_CS"/>
</dbReference>
<dbReference type="EMBL" id="QKLU01000003">
    <property type="protein sequence ID" value="PYF75033.1"/>
    <property type="molecule type" value="Genomic_DNA"/>
</dbReference>
<dbReference type="NCBIfam" id="TIGR04057">
    <property type="entry name" value="SusC_RagA_signa"/>
    <property type="match status" value="1"/>
</dbReference>
<dbReference type="Pfam" id="PF13715">
    <property type="entry name" value="CarbopepD_reg_2"/>
    <property type="match status" value="1"/>
</dbReference>
<proteinExistence type="inferred from homology"/>
<evidence type="ECO:0000313" key="10">
    <source>
        <dbReference type="EMBL" id="PYF75033.1"/>
    </source>
</evidence>
<dbReference type="InterPro" id="IPR037066">
    <property type="entry name" value="Plug_dom_sf"/>
</dbReference>
<accession>A0A318UFX9</accession>
<dbReference type="Proteomes" id="UP000248198">
    <property type="component" value="Unassembled WGS sequence"/>
</dbReference>
<feature type="signal peptide" evidence="8">
    <location>
        <begin position="1"/>
        <end position="19"/>
    </location>
</feature>
<protein>
    <submittedName>
        <fullName evidence="10">TonB-linked SusC/RagA family outer membrane protein</fullName>
    </submittedName>
</protein>
<dbReference type="OrthoDB" id="9768177at2"/>
<evidence type="ECO:0000256" key="4">
    <source>
        <dbReference type="ARBA" id="ARBA00022692"/>
    </source>
</evidence>
<organism evidence="10 11">
    <name type="scientific">Pedobacter nutrimenti</name>
    <dbReference type="NCBI Taxonomy" id="1241337"/>
    <lineage>
        <taxon>Bacteria</taxon>
        <taxon>Pseudomonadati</taxon>
        <taxon>Bacteroidota</taxon>
        <taxon>Sphingobacteriia</taxon>
        <taxon>Sphingobacteriales</taxon>
        <taxon>Sphingobacteriaceae</taxon>
        <taxon>Pedobacter</taxon>
    </lineage>
</organism>
<comment type="caution">
    <text evidence="10">The sequence shown here is derived from an EMBL/GenBank/DDBJ whole genome shotgun (WGS) entry which is preliminary data.</text>
</comment>
<dbReference type="SUPFAM" id="SSF56935">
    <property type="entry name" value="Porins"/>
    <property type="match status" value="1"/>
</dbReference>
<dbReference type="Pfam" id="PF07715">
    <property type="entry name" value="Plug"/>
    <property type="match status" value="1"/>
</dbReference>
<dbReference type="InterPro" id="IPR039426">
    <property type="entry name" value="TonB-dep_rcpt-like"/>
</dbReference>
<dbReference type="RefSeq" id="WP_110830020.1">
    <property type="nucleotide sequence ID" value="NZ_QKLU01000003.1"/>
</dbReference>
<keyword evidence="4 7" id="KW-0812">Transmembrane</keyword>
<evidence type="ECO:0000256" key="1">
    <source>
        <dbReference type="ARBA" id="ARBA00004571"/>
    </source>
</evidence>
<keyword evidence="2 7" id="KW-0813">Transport</keyword>
<keyword evidence="6 7" id="KW-0998">Cell outer membrane</keyword>
<dbReference type="Gene3D" id="2.60.40.1120">
    <property type="entry name" value="Carboxypeptidase-like, regulatory domain"/>
    <property type="match status" value="1"/>
</dbReference>